<dbReference type="SMART" id="SM00758">
    <property type="entry name" value="PA14"/>
    <property type="match status" value="1"/>
</dbReference>
<name>A0ABU5MWA8_9BACT</name>
<dbReference type="Gene3D" id="3.90.182.10">
    <property type="entry name" value="Toxin - Anthrax Protective Antigen,domain 1"/>
    <property type="match status" value="1"/>
</dbReference>
<gene>
    <name evidence="2" type="ORF">P9H32_07675</name>
</gene>
<organism evidence="2 3">
    <name type="scientific">Pontiella agarivorans</name>
    <dbReference type="NCBI Taxonomy" id="3038953"/>
    <lineage>
        <taxon>Bacteria</taxon>
        <taxon>Pseudomonadati</taxon>
        <taxon>Kiritimatiellota</taxon>
        <taxon>Kiritimatiellia</taxon>
        <taxon>Kiritimatiellales</taxon>
        <taxon>Pontiellaceae</taxon>
        <taxon>Pontiella</taxon>
    </lineage>
</organism>
<feature type="domain" description="PA14" evidence="1">
    <location>
        <begin position="40"/>
        <end position="186"/>
    </location>
</feature>
<proteinExistence type="predicted"/>
<dbReference type="InterPro" id="IPR037524">
    <property type="entry name" value="PA14/GLEYA"/>
</dbReference>
<dbReference type="Pfam" id="PF07691">
    <property type="entry name" value="PA14"/>
    <property type="match status" value="1"/>
</dbReference>
<dbReference type="PROSITE" id="PS51820">
    <property type="entry name" value="PA14"/>
    <property type="match status" value="1"/>
</dbReference>
<keyword evidence="3" id="KW-1185">Reference proteome</keyword>
<dbReference type="RefSeq" id="WP_322608303.1">
    <property type="nucleotide sequence ID" value="NZ_JARVCO010000010.1"/>
</dbReference>
<evidence type="ECO:0000313" key="3">
    <source>
        <dbReference type="Proteomes" id="UP001290861"/>
    </source>
</evidence>
<reference evidence="2 3" key="1">
    <citation type="journal article" date="2024" name="Appl. Environ. Microbiol.">
        <title>Pontiella agarivorans sp. nov., a novel marine anaerobic bacterium capable of degrading macroalgal polysaccharides and fixing nitrogen.</title>
        <authorList>
            <person name="Liu N."/>
            <person name="Kivenson V."/>
            <person name="Peng X."/>
            <person name="Cui Z."/>
            <person name="Lankiewicz T.S."/>
            <person name="Gosselin K.M."/>
            <person name="English C.J."/>
            <person name="Blair E.M."/>
            <person name="O'Malley M.A."/>
            <person name="Valentine D.L."/>
        </authorList>
    </citation>
    <scope>NUCLEOTIDE SEQUENCE [LARGE SCALE GENOMIC DNA]</scope>
    <source>
        <strain evidence="2 3">NLcol2</strain>
    </source>
</reference>
<accession>A0ABU5MWA8</accession>
<dbReference type="Proteomes" id="UP001290861">
    <property type="component" value="Unassembled WGS sequence"/>
</dbReference>
<comment type="caution">
    <text evidence="2">The sequence shown here is derived from an EMBL/GenBank/DDBJ whole genome shotgun (WGS) entry which is preliminary data.</text>
</comment>
<evidence type="ECO:0000313" key="2">
    <source>
        <dbReference type="EMBL" id="MDZ8118504.1"/>
    </source>
</evidence>
<sequence length="287" mass="31852">MKMKIGNPARNAGGKSAVFLVRTFIQTGAVLLASATLSTRGAEGLVGHYYSGYNVVSNRIVFEGLPLVSTQTNTVFDFWNGSRYHDWNPIGSGYYTVHWSGYLHITESGTYGFGTISDDGSEIWIDGRMVVDNNEEQWYDWQEAYCYLGAGYHTIEITLYEAESYSGIEVWWLQPSQGMSELPYTGETFHSTPPVFNSNTLWEILSAPAISTEAPFVNPYLMIHPGASTHTAALTWPGFTNVDYYLESSTTLTNWTGVGGAIPGISGIMTQTVNQAQPHTFFRLRLE</sequence>
<dbReference type="SUPFAM" id="SSF56988">
    <property type="entry name" value="Anthrax protective antigen"/>
    <property type="match status" value="1"/>
</dbReference>
<dbReference type="InterPro" id="IPR011658">
    <property type="entry name" value="PA14_dom"/>
</dbReference>
<evidence type="ECO:0000259" key="1">
    <source>
        <dbReference type="PROSITE" id="PS51820"/>
    </source>
</evidence>
<dbReference type="EMBL" id="JARVCO010000010">
    <property type="protein sequence ID" value="MDZ8118504.1"/>
    <property type="molecule type" value="Genomic_DNA"/>
</dbReference>
<protein>
    <submittedName>
        <fullName evidence="2">PA14 domain-containing protein</fullName>
    </submittedName>
</protein>